<evidence type="ECO:0000256" key="2">
    <source>
        <dbReference type="ARBA" id="ARBA00019841"/>
    </source>
</evidence>
<keyword evidence="3" id="KW-0540">Nuclease</keyword>
<dbReference type="InterPro" id="IPR001667">
    <property type="entry name" value="DDH_dom"/>
</dbReference>
<reference evidence="10" key="1">
    <citation type="journal article" date="2019" name="Int. J. Syst. Evol. Microbiol.">
        <title>The Global Catalogue of Microorganisms (GCM) 10K type strain sequencing project: providing services to taxonomists for standard genome sequencing and annotation.</title>
        <authorList>
            <consortium name="The Broad Institute Genomics Platform"/>
            <consortium name="The Broad Institute Genome Sequencing Center for Infectious Disease"/>
            <person name="Wu L."/>
            <person name="Ma J."/>
        </authorList>
    </citation>
    <scope>NUCLEOTIDE SEQUENCE [LARGE SCALE GENOMIC DNA]</scope>
    <source>
        <strain evidence="10">CGMCC 1.15922</strain>
    </source>
</reference>
<dbReference type="PANTHER" id="PTHR30255">
    <property type="entry name" value="SINGLE-STRANDED-DNA-SPECIFIC EXONUCLEASE RECJ"/>
    <property type="match status" value="1"/>
</dbReference>
<gene>
    <name evidence="9" type="primary">recJ</name>
    <name evidence="9" type="ORF">GCM10011501_15350</name>
</gene>
<dbReference type="Gene3D" id="3.90.1640.30">
    <property type="match status" value="1"/>
</dbReference>
<dbReference type="RefSeq" id="WP_189377681.1">
    <property type="nucleotide sequence ID" value="NZ_BNAH01000005.1"/>
</dbReference>
<dbReference type="SUPFAM" id="SSF64182">
    <property type="entry name" value="DHH phosphoesterases"/>
    <property type="match status" value="1"/>
</dbReference>
<organism evidence="9 10">
    <name type="scientific">Thalassotalea profundi</name>
    <dbReference type="NCBI Taxonomy" id="2036687"/>
    <lineage>
        <taxon>Bacteria</taxon>
        <taxon>Pseudomonadati</taxon>
        <taxon>Pseudomonadota</taxon>
        <taxon>Gammaproteobacteria</taxon>
        <taxon>Alteromonadales</taxon>
        <taxon>Colwelliaceae</taxon>
        <taxon>Thalassotalea</taxon>
    </lineage>
</organism>
<dbReference type="Pfam" id="PF02272">
    <property type="entry name" value="DHHA1"/>
    <property type="match status" value="1"/>
</dbReference>
<name>A0ABQ3IK70_9GAMM</name>
<evidence type="ECO:0000256" key="5">
    <source>
        <dbReference type="ARBA" id="ARBA00022839"/>
    </source>
</evidence>
<keyword evidence="5 9" id="KW-0269">Exonuclease</keyword>
<feature type="domain" description="RecJ OB" evidence="8">
    <location>
        <begin position="469"/>
        <end position="571"/>
    </location>
</feature>
<evidence type="ECO:0000256" key="4">
    <source>
        <dbReference type="ARBA" id="ARBA00022801"/>
    </source>
</evidence>
<dbReference type="InterPro" id="IPR004610">
    <property type="entry name" value="RecJ"/>
</dbReference>
<keyword evidence="10" id="KW-1185">Reference proteome</keyword>
<evidence type="ECO:0000259" key="6">
    <source>
        <dbReference type="Pfam" id="PF01368"/>
    </source>
</evidence>
<evidence type="ECO:0000313" key="9">
    <source>
        <dbReference type="EMBL" id="GHE87006.1"/>
    </source>
</evidence>
<evidence type="ECO:0000256" key="3">
    <source>
        <dbReference type="ARBA" id="ARBA00022722"/>
    </source>
</evidence>
<dbReference type="Pfam" id="PF17768">
    <property type="entry name" value="RecJ_OB"/>
    <property type="match status" value="1"/>
</dbReference>
<dbReference type="InterPro" id="IPR051673">
    <property type="entry name" value="SSDNA_exonuclease_RecJ"/>
</dbReference>
<protein>
    <recommendedName>
        <fullName evidence="2">Single-stranded-DNA-specific exonuclease RecJ</fullName>
    </recommendedName>
</protein>
<dbReference type="InterPro" id="IPR003156">
    <property type="entry name" value="DHHA1_dom"/>
</dbReference>
<evidence type="ECO:0000256" key="1">
    <source>
        <dbReference type="ARBA" id="ARBA00005915"/>
    </source>
</evidence>
<dbReference type="InterPro" id="IPR041122">
    <property type="entry name" value="RecJ_OB"/>
</dbReference>
<keyword evidence="4" id="KW-0378">Hydrolase</keyword>
<dbReference type="GO" id="GO:0004527">
    <property type="term" value="F:exonuclease activity"/>
    <property type="evidence" value="ECO:0007669"/>
    <property type="project" value="UniProtKB-KW"/>
</dbReference>
<proteinExistence type="inferred from homology"/>
<evidence type="ECO:0000259" key="8">
    <source>
        <dbReference type="Pfam" id="PF17768"/>
    </source>
</evidence>
<evidence type="ECO:0000313" key="10">
    <source>
        <dbReference type="Proteomes" id="UP000626370"/>
    </source>
</evidence>
<comment type="caution">
    <text evidence="9">The sequence shown here is derived from an EMBL/GenBank/DDBJ whole genome shotgun (WGS) entry which is preliminary data.</text>
</comment>
<dbReference type="NCBIfam" id="TIGR00644">
    <property type="entry name" value="recJ"/>
    <property type="match status" value="1"/>
</dbReference>
<comment type="similarity">
    <text evidence="1">Belongs to the RecJ family.</text>
</comment>
<sequence>MVTKTVVRRKKVCDEHLSGQLHPVIKQIYASRGVSSDQELTLATNLLAPVGSMKGLEKACQVLFHALKNQQSIFIIGDFDADGATSTALMMIALSLFGCKNHQFLVPNRFEYGYGLTPEIVNIAANQGAQLLITVDSGISCHAGVEQAKALGLKVIVTDHHLAGKTLPPADAIVNPNQPDCAFTSKSIAGVGVAFYLCLAMRKYLREQEWFNQQGINEPNIAQLLDLVALGTVADVVSLDANNRILVEQGLKRIRAGVTRPGIQALIEVAGKKQQQLVASDFGFALGPRINAAGRLDDMAFGINCLLADNLMNARLMAQELDGLNKTRREIEQGMQQEAESVLKALNFTEDTLPSAIALFHQDWHQGVIGIVAGRLKEKYHRPTIVFAQSENGLELKGSARSILGLHIRDLLEHIDSQKPELIIKFGGHAMAAGLSINKAHFNEFQQAFTHYASLWLNEELLQGTIMSDGELPSEAMTLSFAQLIRDSGPWGQNFPEPTFDDTFTLMQQRIVGEKHLKIVVEKEGQLYDGIAFNVDVSQWPNPQIQQVHLAYRLDINEFRDKQSLQLIVEHITVVN</sequence>
<dbReference type="PANTHER" id="PTHR30255:SF2">
    <property type="entry name" value="SINGLE-STRANDED-DNA-SPECIFIC EXONUCLEASE RECJ"/>
    <property type="match status" value="1"/>
</dbReference>
<evidence type="ECO:0000259" key="7">
    <source>
        <dbReference type="Pfam" id="PF02272"/>
    </source>
</evidence>
<accession>A0ABQ3IK70</accession>
<dbReference type="InterPro" id="IPR038763">
    <property type="entry name" value="DHH_sf"/>
</dbReference>
<dbReference type="Proteomes" id="UP000626370">
    <property type="component" value="Unassembled WGS sequence"/>
</dbReference>
<feature type="domain" description="DDH" evidence="6">
    <location>
        <begin position="72"/>
        <end position="232"/>
    </location>
</feature>
<dbReference type="Gene3D" id="3.10.310.30">
    <property type="match status" value="1"/>
</dbReference>
<dbReference type="EMBL" id="BNAH01000005">
    <property type="protein sequence ID" value="GHE87006.1"/>
    <property type="molecule type" value="Genomic_DNA"/>
</dbReference>
<feature type="domain" description="DHHA1" evidence="7">
    <location>
        <begin position="357"/>
        <end position="453"/>
    </location>
</feature>
<dbReference type="Pfam" id="PF01368">
    <property type="entry name" value="DHH"/>
    <property type="match status" value="1"/>
</dbReference>